<accession>A0A4X1SGQ5</accession>
<dbReference type="Ensembl" id="ENSSSCT00070001704.1">
    <property type="protein sequence ID" value="ENSSSCP00070001442.1"/>
    <property type="gene ID" value="ENSSSCG00070000888.1"/>
</dbReference>
<dbReference type="PANTHER" id="PTHR33862:SF3">
    <property type="entry name" value="OROFACIAL CLEFT 1 CANDIDATE GENE 1 PROTEIN"/>
    <property type="match status" value="1"/>
</dbReference>
<organism evidence="2 3">
    <name type="scientific">Sus scrofa</name>
    <name type="common">Pig</name>
    <dbReference type="NCBI Taxonomy" id="9823"/>
    <lineage>
        <taxon>Eukaryota</taxon>
        <taxon>Metazoa</taxon>
        <taxon>Chordata</taxon>
        <taxon>Craniata</taxon>
        <taxon>Vertebrata</taxon>
        <taxon>Euteleostomi</taxon>
        <taxon>Mammalia</taxon>
        <taxon>Eutheria</taxon>
        <taxon>Laurasiatheria</taxon>
        <taxon>Artiodactyla</taxon>
        <taxon>Suina</taxon>
        <taxon>Suidae</taxon>
        <taxon>Sus</taxon>
    </lineage>
</organism>
<feature type="compositionally biased region" description="Low complexity" evidence="1">
    <location>
        <begin position="1"/>
        <end position="11"/>
    </location>
</feature>
<protein>
    <recommendedName>
        <fullName evidence="4">Orofacial cleft 1 candidate 1</fullName>
    </recommendedName>
</protein>
<dbReference type="Proteomes" id="UP000314985">
    <property type="component" value="Chromosome 7"/>
</dbReference>
<reference evidence="2 3" key="1">
    <citation type="submission" date="2017-08" db="EMBL/GenBank/DDBJ databases">
        <title>USMARCv1.0.</title>
        <authorList>
            <person name="Hannum G.I."/>
            <person name="Koren S."/>
            <person name="Schroeder S.G."/>
            <person name="Chin S.C."/>
            <person name="Nonneman D.J."/>
            <person name="Becker S.A."/>
            <person name="Rosen B.D."/>
            <person name="Bickhart D.M."/>
            <person name="Putnam N.H."/>
            <person name="Green R.E."/>
            <person name="Tuggle C.K."/>
            <person name="Liu H."/>
            <person name="Rohrer G.A."/>
            <person name="Warr A."/>
            <person name="Hall R."/>
            <person name="Kim K."/>
            <person name="Hume D.A."/>
            <person name="Talbot R."/>
            <person name="Chow W."/>
            <person name="Howe K."/>
            <person name="Schwartz A.S."/>
            <person name="Watson M."/>
            <person name="Archibald A.L."/>
            <person name="Phillippy A.M."/>
            <person name="Smith T.P.L."/>
        </authorList>
    </citation>
    <scope>NUCLEOTIDE SEQUENCE [LARGE SCALE GENOMIC DNA]</scope>
</reference>
<dbReference type="AlphaFoldDB" id="A0A4X1SGQ5"/>
<dbReference type="InterPro" id="IPR031390">
    <property type="entry name" value="OFCC1"/>
</dbReference>
<evidence type="ECO:0000256" key="1">
    <source>
        <dbReference type="SAM" id="MobiDB-lite"/>
    </source>
</evidence>
<feature type="region of interest" description="Disordered" evidence="1">
    <location>
        <begin position="129"/>
        <end position="184"/>
    </location>
</feature>
<reference evidence="2" key="2">
    <citation type="submission" date="2025-08" db="UniProtKB">
        <authorList>
            <consortium name="Ensembl"/>
        </authorList>
    </citation>
    <scope>IDENTIFICATION</scope>
</reference>
<evidence type="ECO:0008006" key="4">
    <source>
        <dbReference type="Google" id="ProtNLM"/>
    </source>
</evidence>
<dbReference type="Pfam" id="PF15680">
    <property type="entry name" value="OFCC1"/>
    <property type="match status" value="1"/>
</dbReference>
<proteinExistence type="predicted"/>
<feature type="compositionally biased region" description="Basic and acidic residues" evidence="1">
    <location>
        <begin position="171"/>
        <end position="180"/>
    </location>
</feature>
<name>A0A4X1SGQ5_PIG</name>
<evidence type="ECO:0000313" key="2">
    <source>
        <dbReference type="Ensembl" id="ENSSSCP00070001442.1"/>
    </source>
</evidence>
<feature type="region of interest" description="Disordered" evidence="1">
    <location>
        <begin position="1"/>
        <end position="24"/>
    </location>
</feature>
<evidence type="ECO:0000313" key="3">
    <source>
        <dbReference type="Proteomes" id="UP000314985"/>
    </source>
</evidence>
<dbReference type="PANTHER" id="PTHR33862">
    <property type="entry name" value="OROFACIAL CLEFT 1 CANDIDATE GENE 1 PROTEIN"/>
    <property type="match status" value="1"/>
</dbReference>
<sequence length="218" mass="24851">ISLQKFQQKAPKQTKQKKSKSAEFLMVKEEREAMEGTGNPAFNMSSPDLSAYQTSDTKIIRRDMPDRTLAAHQQKFRLLASAEPKGNEYSRNYFDPLMDEEINPRQCGMEVGREGEILYDPLMKLFDQSGRREPQDESVVEESLGPEKPVSSSKSLGLHEGESEATSTYSEKTERYDQKDIILPGSSSLQQVSSKIYTRKLKQFILQSGRMEDLSTYF</sequence>